<sequence>MEKWNPADRSDGSNKSPEDQTGEKHGSVESPQRSDHNMKDLPRGSQGDIRRKSARR</sequence>
<organism evidence="2 3">
    <name type="scientific">Novosphingobium marinum</name>
    <dbReference type="NCBI Taxonomy" id="1514948"/>
    <lineage>
        <taxon>Bacteria</taxon>
        <taxon>Pseudomonadati</taxon>
        <taxon>Pseudomonadota</taxon>
        <taxon>Alphaproteobacteria</taxon>
        <taxon>Sphingomonadales</taxon>
        <taxon>Sphingomonadaceae</taxon>
        <taxon>Novosphingobium</taxon>
    </lineage>
</organism>
<evidence type="ECO:0000256" key="1">
    <source>
        <dbReference type="SAM" id="MobiDB-lite"/>
    </source>
</evidence>
<feature type="region of interest" description="Disordered" evidence="1">
    <location>
        <begin position="1"/>
        <end position="56"/>
    </location>
</feature>
<name>A0A7Y9XV40_9SPHN</name>
<dbReference type="AlphaFoldDB" id="A0A7Y9XV40"/>
<evidence type="ECO:0000313" key="3">
    <source>
        <dbReference type="Proteomes" id="UP000522081"/>
    </source>
</evidence>
<protein>
    <submittedName>
        <fullName evidence="2">Uncharacterized protein</fullName>
    </submittedName>
</protein>
<reference evidence="2 3" key="1">
    <citation type="submission" date="2020-07" db="EMBL/GenBank/DDBJ databases">
        <title>Genomic Encyclopedia of Type Strains, Phase IV (KMG-IV): sequencing the most valuable type-strain genomes for metagenomic binning, comparative biology and taxonomic classification.</title>
        <authorList>
            <person name="Goeker M."/>
        </authorList>
    </citation>
    <scope>NUCLEOTIDE SEQUENCE [LARGE SCALE GENOMIC DNA]</scope>
    <source>
        <strain evidence="2 3">DSM 29043</strain>
    </source>
</reference>
<dbReference type="Proteomes" id="UP000522081">
    <property type="component" value="Unassembled WGS sequence"/>
</dbReference>
<keyword evidence="3" id="KW-1185">Reference proteome</keyword>
<feature type="compositionally biased region" description="Basic and acidic residues" evidence="1">
    <location>
        <begin position="1"/>
        <end position="42"/>
    </location>
</feature>
<dbReference type="EMBL" id="JACBZF010000001">
    <property type="protein sequence ID" value="NYH93803.1"/>
    <property type="molecule type" value="Genomic_DNA"/>
</dbReference>
<gene>
    <name evidence="2" type="ORF">FHS75_000108</name>
</gene>
<dbReference type="RefSeq" id="WP_179405776.1">
    <property type="nucleotide sequence ID" value="NZ_BMGF01000001.1"/>
</dbReference>
<accession>A0A7Y9XV40</accession>
<evidence type="ECO:0000313" key="2">
    <source>
        <dbReference type="EMBL" id="NYH93803.1"/>
    </source>
</evidence>
<proteinExistence type="predicted"/>
<comment type="caution">
    <text evidence="2">The sequence shown here is derived from an EMBL/GenBank/DDBJ whole genome shotgun (WGS) entry which is preliminary data.</text>
</comment>